<sequence length="197" mass="21328">MTDDKTLAVYDEKAGDYARLIEKDEAPTGSLRTFLARLPAGGRVLDLGCGPGTWARHMLQAGFEVDAIDGSQGMVDEASRIPGLNVRRAMFDDIEAASLYDGIWANFSLLHIPRAELPGVLDRLTRALRPGGILHIGLKEGQGEARDSLDRFYTYYTVEEITALLASRGFSVSDLRTGADKGLDGAVAAWFTLTAHG</sequence>
<name>A0A4R3J8X9_9RHOB</name>
<accession>A0A4R3J8X9</accession>
<evidence type="ECO:0000313" key="2">
    <source>
        <dbReference type="Proteomes" id="UP000295696"/>
    </source>
</evidence>
<dbReference type="RefSeq" id="WP_132246052.1">
    <property type="nucleotide sequence ID" value="NZ_SLZU01000010.1"/>
</dbReference>
<keyword evidence="1" id="KW-0489">Methyltransferase</keyword>
<dbReference type="SUPFAM" id="SSF53335">
    <property type="entry name" value="S-adenosyl-L-methionine-dependent methyltransferases"/>
    <property type="match status" value="1"/>
</dbReference>
<comment type="caution">
    <text evidence="1">The sequence shown here is derived from an EMBL/GenBank/DDBJ whole genome shotgun (WGS) entry which is preliminary data.</text>
</comment>
<gene>
    <name evidence="1" type="ORF">EDD52_11091</name>
</gene>
<keyword evidence="1" id="KW-0808">Transferase</keyword>
<protein>
    <submittedName>
        <fullName evidence="1">Methyltransferase family protein</fullName>
    </submittedName>
</protein>
<dbReference type="PANTHER" id="PTHR43861:SF1">
    <property type="entry name" value="TRANS-ACONITATE 2-METHYLTRANSFERASE"/>
    <property type="match status" value="1"/>
</dbReference>
<evidence type="ECO:0000313" key="1">
    <source>
        <dbReference type="EMBL" id="TCS61917.1"/>
    </source>
</evidence>
<proteinExistence type="predicted"/>
<dbReference type="Gene3D" id="3.40.50.150">
    <property type="entry name" value="Vaccinia Virus protein VP39"/>
    <property type="match status" value="1"/>
</dbReference>
<dbReference type="PANTHER" id="PTHR43861">
    <property type="entry name" value="TRANS-ACONITATE 2-METHYLTRANSFERASE-RELATED"/>
    <property type="match status" value="1"/>
</dbReference>
<dbReference type="InterPro" id="IPR029063">
    <property type="entry name" value="SAM-dependent_MTases_sf"/>
</dbReference>
<dbReference type="Proteomes" id="UP000295696">
    <property type="component" value="Unassembled WGS sequence"/>
</dbReference>
<dbReference type="AlphaFoldDB" id="A0A4R3J8X9"/>
<dbReference type="OrthoDB" id="9804312at2"/>
<dbReference type="EMBL" id="SLZU01000010">
    <property type="protein sequence ID" value="TCS61917.1"/>
    <property type="molecule type" value="Genomic_DNA"/>
</dbReference>
<organism evidence="1 2">
    <name type="scientific">Primorskyibacter sedentarius</name>
    <dbReference type="NCBI Taxonomy" id="745311"/>
    <lineage>
        <taxon>Bacteria</taxon>
        <taxon>Pseudomonadati</taxon>
        <taxon>Pseudomonadota</taxon>
        <taxon>Alphaproteobacteria</taxon>
        <taxon>Rhodobacterales</taxon>
        <taxon>Roseobacteraceae</taxon>
        <taxon>Primorskyibacter</taxon>
    </lineage>
</organism>
<dbReference type="Pfam" id="PF13489">
    <property type="entry name" value="Methyltransf_23"/>
    <property type="match status" value="1"/>
</dbReference>
<keyword evidence="2" id="KW-1185">Reference proteome</keyword>
<dbReference type="CDD" id="cd02440">
    <property type="entry name" value="AdoMet_MTases"/>
    <property type="match status" value="1"/>
</dbReference>
<dbReference type="GO" id="GO:0032259">
    <property type="term" value="P:methylation"/>
    <property type="evidence" value="ECO:0007669"/>
    <property type="project" value="UniProtKB-KW"/>
</dbReference>
<reference evidence="1 2" key="1">
    <citation type="submission" date="2019-03" db="EMBL/GenBank/DDBJ databases">
        <title>Genomic Encyclopedia of Type Strains, Phase IV (KMG-IV): sequencing the most valuable type-strain genomes for metagenomic binning, comparative biology and taxonomic classification.</title>
        <authorList>
            <person name="Goeker M."/>
        </authorList>
    </citation>
    <scope>NUCLEOTIDE SEQUENCE [LARGE SCALE GENOMIC DNA]</scope>
    <source>
        <strain evidence="1 2">DSM 104836</strain>
    </source>
</reference>
<dbReference type="GO" id="GO:0008168">
    <property type="term" value="F:methyltransferase activity"/>
    <property type="evidence" value="ECO:0007669"/>
    <property type="project" value="UniProtKB-KW"/>
</dbReference>